<evidence type="ECO:0000313" key="2">
    <source>
        <dbReference type="EMBL" id="MDK2123431.1"/>
    </source>
</evidence>
<dbReference type="InterPro" id="IPR050397">
    <property type="entry name" value="Env_Response_Regulators"/>
</dbReference>
<comment type="caution">
    <text evidence="2">The sequence shown here is derived from an EMBL/GenBank/DDBJ whole genome shotgun (WGS) entry which is preliminary data.</text>
</comment>
<dbReference type="EMBL" id="JARRAF010000004">
    <property type="protein sequence ID" value="MDK2123431.1"/>
    <property type="molecule type" value="Genomic_DNA"/>
</dbReference>
<dbReference type="SMART" id="SM00100">
    <property type="entry name" value="cNMP"/>
    <property type="match status" value="1"/>
</dbReference>
<protein>
    <submittedName>
        <fullName evidence="2">Cyclic nucleotide-binding domain-containing protein</fullName>
    </submittedName>
</protein>
<dbReference type="Gene3D" id="2.60.120.10">
    <property type="entry name" value="Jelly Rolls"/>
    <property type="match status" value="1"/>
</dbReference>
<dbReference type="PANTHER" id="PTHR24567:SF74">
    <property type="entry name" value="HTH-TYPE TRANSCRIPTIONAL REGULATOR ARCR"/>
    <property type="match status" value="1"/>
</dbReference>
<dbReference type="SUPFAM" id="SSF51206">
    <property type="entry name" value="cAMP-binding domain-like"/>
    <property type="match status" value="1"/>
</dbReference>
<dbReference type="Proteomes" id="UP001172778">
    <property type="component" value="Unassembled WGS sequence"/>
</dbReference>
<dbReference type="InterPro" id="IPR000595">
    <property type="entry name" value="cNMP-bd_dom"/>
</dbReference>
<dbReference type="InterPro" id="IPR018490">
    <property type="entry name" value="cNMP-bd_dom_sf"/>
</dbReference>
<name>A0ABT7DTS4_9NEIS</name>
<dbReference type="RefSeq" id="WP_284099722.1">
    <property type="nucleotide sequence ID" value="NZ_JARRAF010000004.1"/>
</dbReference>
<evidence type="ECO:0000313" key="3">
    <source>
        <dbReference type="Proteomes" id="UP001172778"/>
    </source>
</evidence>
<organism evidence="2 3">
    <name type="scientific">Parachitinimonas caeni</name>
    <dbReference type="NCBI Taxonomy" id="3031301"/>
    <lineage>
        <taxon>Bacteria</taxon>
        <taxon>Pseudomonadati</taxon>
        <taxon>Pseudomonadota</taxon>
        <taxon>Betaproteobacteria</taxon>
        <taxon>Neisseriales</taxon>
        <taxon>Chitinibacteraceae</taxon>
        <taxon>Parachitinimonas</taxon>
    </lineage>
</organism>
<dbReference type="PANTHER" id="PTHR24567">
    <property type="entry name" value="CRP FAMILY TRANSCRIPTIONAL REGULATORY PROTEIN"/>
    <property type="match status" value="1"/>
</dbReference>
<feature type="domain" description="Cyclic nucleotide-binding" evidence="1">
    <location>
        <begin position="37"/>
        <end position="141"/>
    </location>
</feature>
<accession>A0ABT7DTS4</accession>
<reference evidence="2" key="1">
    <citation type="submission" date="2023-03" db="EMBL/GenBank/DDBJ databases">
        <title>Chitinimonas shenzhenensis gen. nov., sp. nov., a novel member of family Burkholderiaceae isolated from activated sludge collected in Shen Zhen, China.</title>
        <authorList>
            <person name="Wang X."/>
        </authorList>
    </citation>
    <scope>NUCLEOTIDE SEQUENCE</scope>
    <source>
        <strain evidence="2">DQS-5</strain>
    </source>
</reference>
<gene>
    <name evidence="2" type="ORF">PZA18_05145</name>
</gene>
<proteinExistence type="predicted"/>
<dbReference type="Pfam" id="PF00027">
    <property type="entry name" value="cNMP_binding"/>
    <property type="match status" value="1"/>
</dbReference>
<dbReference type="PROSITE" id="PS50042">
    <property type="entry name" value="CNMP_BINDING_3"/>
    <property type="match status" value="1"/>
</dbReference>
<evidence type="ECO:0000259" key="1">
    <source>
        <dbReference type="PROSITE" id="PS50042"/>
    </source>
</evidence>
<dbReference type="CDD" id="cd00038">
    <property type="entry name" value="CAP_ED"/>
    <property type="match status" value="1"/>
</dbReference>
<sequence length="180" mass="19604">MSITHVVATNPVSDYELVGAGIDHLSEIHDALLYTQLFRQMDTVSLEILAEYLTVYKVAAGRPLLKEGETSDFSILLLSGSVEVLKKPPRQNAPRLIATVTRGKLIGEMSLVDGEPRFASCIAGSEATFAVLSRADMLRLLDEHPKLGSLLLMQLISLLSQRLRQTSRKLVGLMASTGKG</sequence>
<dbReference type="InterPro" id="IPR014710">
    <property type="entry name" value="RmlC-like_jellyroll"/>
</dbReference>
<keyword evidence="3" id="KW-1185">Reference proteome</keyword>